<gene>
    <name evidence="3" type="ORF">MOP44_03020</name>
</gene>
<reference evidence="3" key="1">
    <citation type="submission" date="2021-04" db="EMBL/GenBank/DDBJ databases">
        <title>Phylogenetic analysis of Acidobacteriaceae.</title>
        <authorList>
            <person name="Qiu L."/>
            <person name="Zhang Q."/>
        </authorList>
    </citation>
    <scope>NUCLEOTIDE SEQUENCE</scope>
    <source>
        <strain evidence="3">DSM 25168</strain>
    </source>
</reference>
<protein>
    <submittedName>
        <fullName evidence="3">PQQ-binding-like beta-propeller repeat protein</fullName>
    </submittedName>
</protein>
<name>A0A9J7BQR3_9BACT</name>
<dbReference type="SMART" id="SM00564">
    <property type="entry name" value="PQQ"/>
    <property type="match status" value="7"/>
</dbReference>
<feature type="domain" description="Pyrrolo-quinoline quinone repeat" evidence="2">
    <location>
        <begin position="76"/>
        <end position="164"/>
    </location>
</feature>
<dbReference type="PANTHER" id="PTHR34512">
    <property type="entry name" value="CELL SURFACE PROTEIN"/>
    <property type="match status" value="1"/>
</dbReference>
<dbReference type="EMBL" id="CP093313">
    <property type="protein sequence ID" value="UWZ84919.1"/>
    <property type="molecule type" value="Genomic_DNA"/>
</dbReference>
<dbReference type="InterPro" id="IPR015943">
    <property type="entry name" value="WD40/YVTN_repeat-like_dom_sf"/>
</dbReference>
<feature type="transmembrane region" description="Helical" evidence="1">
    <location>
        <begin position="24"/>
        <end position="47"/>
    </location>
</feature>
<dbReference type="InterPro" id="IPR011047">
    <property type="entry name" value="Quinoprotein_ADH-like_sf"/>
</dbReference>
<keyword evidence="1" id="KW-0472">Membrane</keyword>
<dbReference type="KEGG" id="orp:MOP44_03020"/>
<dbReference type="SUPFAM" id="SSF50998">
    <property type="entry name" value="Quinoprotein alcohol dehydrogenase-like"/>
    <property type="match status" value="2"/>
</dbReference>
<evidence type="ECO:0000313" key="4">
    <source>
        <dbReference type="Proteomes" id="UP001059380"/>
    </source>
</evidence>
<dbReference type="Gene3D" id="2.130.10.10">
    <property type="entry name" value="YVTN repeat-like/Quinoprotein amine dehydrogenase"/>
    <property type="match status" value="2"/>
</dbReference>
<dbReference type="RefSeq" id="WP_260794425.1">
    <property type="nucleotide sequence ID" value="NZ_CP093313.1"/>
</dbReference>
<evidence type="ECO:0000256" key="1">
    <source>
        <dbReference type="SAM" id="Phobius"/>
    </source>
</evidence>
<dbReference type="InterPro" id="IPR018391">
    <property type="entry name" value="PQQ_b-propeller_rpt"/>
</dbReference>
<dbReference type="Gene3D" id="2.40.128.630">
    <property type="match status" value="2"/>
</dbReference>
<proteinExistence type="predicted"/>
<sequence length="457" mass="48806">MNDDSNHSSLERSEDGRYSFSGDWLAAVALRFGALVLVLLGAALLFASDTATFRGNAAHTGVYNAPGFLQLSGVKWTFHAGGQLIASPAVDGDTIYVPSTGGKLFAVDRASGAKKWELDLKARLTSSPAVADGLVYLNAFDGNFYAVDAAAGKVKWQFKTGGEQRFSGRHLHGMQPASETMPDPWDCWLSSPVIWNGAVYFGSGDHNVYALDAATGALKWKFQTGDVVHASPAVNNGVLFIGSWDSNFYALDAATGKERWRFKTGEDPDVHNQQGIQSSAAVADGMVFFGCRDSHMYALDEKTGEKKWAFSTKGSWVLNSPAVSKGKVFFGTSDTGLLYAADEKTGAIDYAVGFGGWPVYSSPAIAGNAMYVGSTEGKLAAIDAPSGRVAWSFETEAYKQNGAGIKSYFAPFTTDFYDDVIAAYNKLLTMGPILASPVVVDNVVYVASVDGNLYALN</sequence>
<dbReference type="InterPro" id="IPR002372">
    <property type="entry name" value="PQQ_rpt_dom"/>
</dbReference>
<dbReference type="Proteomes" id="UP001059380">
    <property type="component" value="Chromosome"/>
</dbReference>
<keyword evidence="1" id="KW-0812">Transmembrane</keyword>
<organism evidence="3 4">
    <name type="scientific">Occallatibacter riparius</name>
    <dbReference type="NCBI Taxonomy" id="1002689"/>
    <lineage>
        <taxon>Bacteria</taxon>
        <taxon>Pseudomonadati</taxon>
        <taxon>Acidobacteriota</taxon>
        <taxon>Terriglobia</taxon>
        <taxon>Terriglobales</taxon>
        <taxon>Acidobacteriaceae</taxon>
        <taxon>Occallatibacter</taxon>
    </lineage>
</organism>
<dbReference type="Pfam" id="PF13360">
    <property type="entry name" value="PQQ_2"/>
    <property type="match status" value="2"/>
</dbReference>
<evidence type="ECO:0000259" key="2">
    <source>
        <dbReference type="Pfam" id="PF13360"/>
    </source>
</evidence>
<dbReference type="AlphaFoldDB" id="A0A9J7BQR3"/>
<accession>A0A9J7BQR3</accession>
<keyword evidence="4" id="KW-1185">Reference proteome</keyword>
<feature type="domain" description="Pyrrolo-quinoline quinone repeat" evidence="2">
    <location>
        <begin position="196"/>
        <end position="308"/>
    </location>
</feature>
<dbReference type="PANTHER" id="PTHR34512:SF30">
    <property type="entry name" value="OUTER MEMBRANE PROTEIN ASSEMBLY FACTOR BAMB"/>
    <property type="match status" value="1"/>
</dbReference>
<dbReference type="Gene3D" id="2.40.10.480">
    <property type="match status" value="1"/>
</dbReference>
<keyword evidence="1" id="KW-1133">Transmembrane helix</keyword>
<evidence type="ECO:0000313" key="3">
    <source>
        <dbReference type="EMBL" id="UWZ84919.1"/>
    </source>
</evidence>